<evidence type="ECO:0000313" key="11">
    <source>
        <dbReference type="EMBL" id="CCH61929.1"/>
    </source>
</evidence>
<evidence type="ECO:0000256" key="7">
    <source>
        <dbReference type="ARBA" id="ARBA00035187"/>
    </source>
</evidence>
<dbReference type="GO" id="GO:0005762">
    <property type="term" value="C:mitochondrial large ribosomal subunit"/>
    <property type="evidence" value="ECO:0007669"/>
    <property type="project" value="EnsemblFungi"/>
</dbReference>
<dbReference type="GeneID" id="14497091"/>
<protein>
    <recommendedName>
        <fullName evidence="7">Large ribosomal subunit protein mL44</fullName>
    </recommendedName>
</protein>
<dbReference type="InterPro" id="IPR000999">
    <property type="entry name" value="RNase_III_dom"/>
</dbReference>
<dbReference type="CDD" id="cd19873">
    <property type="entry name" value="DSRM_MRPL3_like"/>
    <property type="match status" value="1"/>
</dbReference>
<dbReference type="Proteomes" id="UP000002866">
    <property type="component" value="Chromosome 6"/>
</dbReference>
<evidence type="ECO:0000256" key="2">
    <source>
        <dbReference type="ARBA" id="ARBA00022884"/>
    </source>
</evidence>
<feature type="domain" description="RNase III" evidence="10">
    <location>
        <begin position="129"/>
        <end position="195"/>
    </location>
</feature>
<dbReference type="RefSeq" id="XP_004181448.1">
    <property type="nucleotide sequence ID" value="XM_004181400.1"/>
</dbReference>
<dbReference type="PROSITE" id="PS50142">
    <property type="entry name" value="RNASE_3_2"/>
    <property type="match status" value="1"/>
</dbReference>
<sequence>MLRNKPILIKVSFSCYRNNIFTSANITSRHFHQTTSALEKNIKVDSTVLAKNFQNADEFNKLSVYYSSLRKTIDSVPEEVAQKSPSLVALHHRLSLPKEFKYATLSQCLSCPSSKLPSEIKNDPKLGVSFTKTVLAPKTSDNHGLNIFGKNLLTYHITYKLLRRYPRLPTVILNAAIDAYISSESLASVGKSWGIEVENTSVVERYLKNEPVEITIGKLRYFNNSMDNAEGIRVLLNNNFSETNAYALAVRSIIAGIWASTGGENSKDVFKFIDDHILSRKLDVSKLFQFEQPTRELSMLCKRENLQRPVSKLLAESGRNSKNPVFIIGVFSGDEKLGEGFGSSLKEGKARAATDALLKWYCYESLPGYENIALDKGTIIV</sequence>
<dbReference type="PANTHER" id="PTHR11207:SF32">
    <property type="entry name" value="LARGE RIBOSOMAL SUBUNIT PROTEIN ML44"/>
    <property type="match status" value="1"/>
</dbReference>
<evidence type="ECO:0000256" key="3">
    <source>
        <dbReference type="ARBA" id="ARBA00022980"/>
    </source>
</evidence>
<dbReference type="InterPro" id="IPR014720">
    <property type="entry name" value="dsRBD_dom"/>
</dbReference>
<dbReference type="EMBL" id="HE806321">
    <property type="protein sequence ID" value="CCH61929.1"/>
    <property type="molecule type" value="Genomic_DNA"/>
</dbReference>
<proteinExistence type="inferred from homology"/>
<comment type="subcellular location">
    <subcellularLocation>
        <location evidence="1">Mitochondrion</location>
    </subcellularLocation>
</comment>
<dbReference type="GO" id="GO:0003735">
    <property type="term" value="F:structural constituent of ribosome"/>
    <property type="evidence" value="ECO:0007669"/>
    <property type="project" value="EnsemblFungi"/>
</dbReference>
<dbReference type="GO" id="GO:0003725">
    <property type="term" value="F:double-stranded RNA binding"/>
    <property type="evidence" value="ECO:0007669"/>
    <property type="project" value="InterPro"/>
</dbReference>
<dbReference type="GO" id="GO:0006396">
    <property type="term" value="P:RNA processing"/>
    <property type="evidence" value="ECO:0007669"/>
    <property type="project" value="InterPro"/>
</dbReference>
<comment type="similarity">
    <text evidence="6">Belongs to the ribonuclease III family. Mitochondrion-specific ribosomal protein mL44 subfamily.</text>
</comment>
<feature type="domain" description="DRBM" evidence="9">
    <location>
        <begin position="292"/>
        <end position="362"/>
    </location>
</feature>
<reference evidence="11 12" key="1">
    <citation type="journal article" date="2011" name="Proc. Natl. Acad. Sci. U.S.A.">
        <title>Evolutionary erosion of yeast sex chromosomes by mating-type switching accidents.</title>
        <authorList>
            <person name="Gordon J.L."/>
            <person name="Armisen D."/>
            <person name="Proux-Wera E."/>
            <person name="Oheigeartaigh S.S."/>
            <person name="Byrne K.P."/>
            <person name="Wolfe K.H."/>
        </authorList>
    </citation>
    <scope>NUCLEOTIDE SEQUENCE [LARGE SCALE GENOMIC DNA]</scope>
    <source>
        <strain evidence="12">ATCC 34711 / CBS 6284 / DSM 70876 / NBRC 10599 / NRRL Y-10934 / UCD 77-7</strain>
    </source>
</reference>
<dbReference type="AlphaFoldDB" id="I2H6C7"/>
<dbReference type="OMA" id="YLYSPGN"/>
<dbReference type="STRING" id="1071380.I2H6C7"/>
<dbReference type="SMART" id="SM00358">
    <property type="entry name" value="DSRM"/>
    <property type="match status" value="1"/>
</dbReference>
<dbReference type="Gene3D" id="1.10.1520.10">
    <property type="entry name" value="Ribonuclease III domain"/>
    <property type="match status" value="1"/>
</dbReference>
<gene>
    <name evidence="11" type="primary">TBLA0F03950</name>
    <name evidence="11" type="ORF">TBLA_0F03950</name>
</gene>
<keyword evidence="5" id="KW-0687">Ribonucleoprotein</keyword>
<dbReference type="SMART" id="SM00535">
    <property type="entry name" value="RIBOc"/>
    <property type="match status" value="1"/>
</dbReference>
<dbReference type="Pfam" id="PF22892">
    <property type="entry name" value="DSRM_MRPL44"/>
    <property type="match status" value="1"/>
</dbReference>
<evidence type="ECO:0000256" key="6">
    <source>
        <dbReference type="ARBA" id="ARBA00024034"/>
    </source>
</evidence>
<evidence type="ECO:0000313" key="12">
    <source>
        <dbReference type="Proteomes" id="UP000002866"/>
    </source>
</evidence>
<keyword evidence="2 8" id="KW-0694">RNA-binding</keyword>
<accession>I2H6C7</accession>
<evidence type="ECO:0000256" key="8">
    <source>
        <dbReference type="PROSITE-ProRule" id="PRU00266"/>
    </source>
</evidence>
<dbReference type="InterPro" id="IPR044444">
    <property type="entry name" value="Ribosomal_mL44_DSRM_metazoa"/>
</dbReference>
<dbReference type="FunCoup" id="I2H6C7">
    <property type="interactions" value="493"/>
</dbReference>
<dbReference type="InterPro" id="IPR044443">
    <property type="entry name" value="Ribosomal_mL44_DSRM_fung"/>
</dbReference>
<dbReference type="OrthoDB" id="67027at2759"/>
<keyword evidence="3" id="KW-0689">Ribosomal protein</keyword>
<dbReference type="HOGENOM" id="CLU_034765_1_0_1"/>
<keyword evidence="12" id="KW-1185">Reference proteome</keyword>
<keyword evidence="4" id="KW-0496">Mitochondrion</keyword>
<dbReference type="Gene3D" id="3.30.160.20">
    <property type="match status" value="1"/>
</dbReference>
<dbReference type="InParanoid" id="I2H6C7"/>
<dbReference type="PROSITE" id="PS50137">
    <property type="entry name" value="DS_RBD"/>
    <property type="match status" value="1"/>
</dbReference>
<evidence type="ECO:0000259" key="9">
    <source>
        <dbReference type="PROSITE" id="PS50137"/>
    </source>
</evidence>
<name>I2H6C7_HENB6</name>
<dbReference type="eggNOG" id="KOG3769">
    <property type="taxonomic scope" value="Eukaryota"/>
</dbReference>
<dbReference type="PANTHER" id="PTHR11207">
    <property type="entry name" value="RIBONUCLEASE III"/>
    <property type="match status" value="1"/>
</dbReference>
<evidence type="ECO:0000259" key="10">
    <source>
        <dbReference type="PROSITE" id="PS50142"/>
    </source>
</evidence>
<dbReference type="KEGG" id="tbl:TBLA_0F03950"/>
<evidence type="ECO:0000256" key="5">
    <source>
        <dbReference type="ARBA" id="ARBA00023274"/>
    </source>
</evidence>
<dbReference type="InterPro" id="IPR036389">
    <property type="entry name" value="RNase_III_sf"/>
</dbReference>
<evidence type="ECO:0000256" key="1">
    <source>
        <dbReference type="ARBA" id="ARBA00004173"/>
    </source>
</evidence>
<organism evidence="11 12">
    <name type="scientific">Henningerozyma blattae (strain ATCC 34711 / CBS 6284 / DSM 70876 / NBRC 10599 / NRRL Y-10934 / UCD 77-7)</name>
    <name type="common">Yeast</name>
    <name type="synonym">Tetrapisispora blattae</name>
    <dbReference type="NCBI Taxonomy" id="1071380"/>
    <lineage>
        <taxon>Eukaryota</taxon>
        <taxon>Fungi</taxon>
        <taxon>Dikarya</taxon>
        <taxon>Ascomycota</taxon>
        <taxon>Saccharomycotina</taxon>
        <taxon>Saccharomycetes</taxon>
        <taxon>Saccharomycetales</taxon>
        <taxon>Saccharomycetaceae</taxon>
        <taxon>Henningerozyma</taxon>
    </lineage>
</organism>
<dbReference type="SUPFAM" id="SSF69065">
    <property type="entry name" value="RNase III domain-like"/>
    <property type="match status" value="1"/>
</dbReference>
<dbReference type="GO" id="GO:0004525">
    <property type="term" value="F:ribonuclease III activity"/>
    <property type="evidence" value="ECO:0007669"/>
    <property type="project" value="InterPro"/>
</dbReference>
<evidence type="ECO:0000256" key="4">
    <source>
        <dbReference type="ARBA" id="ARBA00023128"/>
    </source>
</evidence>
<dbReference type="SUPFAM" id="SSF54768">
    <property type="entry name" value="dsRNA-binding domain-like"/>
    <property type="match status" value="1"/>
</dbReference>